<name>A0AA36E4I8_LACSI</name>
<gene>
    <name evidence="2" type="ORF">LSALG_LOCUS21462</name>
</gene>
<evidence type="ECO:0000313" key="3">
    <source>
        <dbReference type="Proteomes" id="UP001177003"/>
    </source>
</evidence>
<evidence type="ECO:0000313" key="2">
    <source>
        <dbReference type="EMBL" id="CAI9281787.1"/>
    </source>
</evidence>
<dbReference type="EMBL" id="OX465080">
    <property type="protein sequence ID" value="CAI9281787.1"/>
    <property type="molecule type" value="Genomic_DNA"/>
</dbReference>
<reference evidence="2" key="1">
    <citation type="submission" date="2023-04" db="EMBL/GenBank/DDBJ databases">
        <authorList>
            <person name="Vijverberg K."/>
            <person name="Xiong W."/>
            <person name="Schranz E."/>
        </authorList>
    </citation>
    <scope>NUCLEOTIDE SEQUENCE</scope>
</reference>
<protein>
    <submittedName>
        <fullName evidence="2">Uncharacterized protein</fullName>
    </submittedName>
</protein>
<feature type="region of interest" description="Disordered" evidence="1">
    <location>
        <begin position="1"/>
        <end position="20"/>
    </location>
</feature>
<feature type="region of interest" description="Disordered" evidence="1">
    <location>
        <begin position="88"/>
        <end position="108"/>
    </location>
</feature>
<proteinExistence type="predicted"/>
<sequence length="108" mass="12521">MAREYYNLTDGGTADKGHPIINRQTDQARILINRILEVNATAQVNIADILRLDEMQEDTDQHTITLQRQVDAAQEEIRQLREYQVAQEKRWKSQDEAGPSNRCNPRCK</sequence>
<dbReference type="Proteomes" id="UP001177003">
    <property type="component" value="Chromosome 4"/>
</dbReference>
<dbReference type="AlphaFoldDB" id="A0AA36E4I8"/>
<evidence type="ECO:0000256" key="1">
    <source>
        <dbReference type="SAM" id="MobiDB-lite"/>
    </source>
</evidence>
<accession>A0AA36E4I8</accession>
<organism evidence="2 3">
    <name type="scientific">Lactuca saligna</name>
    <name type="common">Willowleaf lettuce</name>
    <dbReference type="NCBI Taxonomy" id="75948"/>
    <lineage>
        <taxon>Eukaryota</taxon>
        <taxon>Viridiplantae</taxon>
        <taxon>Streptophyta</taxon>
        <taxon>Embryophyta</taxon>
        <taxon>Tracheophyta</taxon>
        <taxon>Spermatophyta</taxon>
        <taxon>Magnoliopsida</taxon>
        <taxon>eudicotyledons</taxon>
        <taxon>Gunneridae</taxon>
        <taxon>Pentapetalae</taxon>
        <taxon>asterids</taxon>
        <taxon>campanulids</taxon>
        <taxon>Asterales</taxon>
        <taxon>Asteraceae</taxon>
        <taxon>Cichorioideae</taxon>
        <taxon>Cichorieae</taxon>
        <taxon>Lactucinae</taxon>
        <taxon>Lactuca</taxon>
    </lineage>
</organism>
<keyword evidence="3" id="KW-1185">Reference proteome</keyword>